<keyword evidence="2 6" id="KW-0812">Transmembrane</keyword>
<evidence type="ECO:0000313" key="7">
    <source>
        <dbReference type="EMBL" id="KDQ11313.1"/>
    </source>
</evidence>
<protein>
    <recommendedName>
        <fullName evidence="9">Glucose receptor Git3 N-terminal domain-containing protein</fullName>
    </recommendedName>
</protein>
<keyword evidence="8" id="KW-1185">Reference proteome</keyword>
<accession>A0A067M6F6</accession>
<organism evidence="7 8">
    <name type="scientific">Botryobasidium botryosum (strain FD-172 SS1)</name>
    <dbReference type="NCBI Taxonomy" id="930990"/>
    <lineage>
        <taxon>Eukaryota</taxon>
        <taxon>Fungi</taxon>
        <taxon>Dikarya</taxon>
        <taxon>Basidiomycota</taxon>
        <taxon>Agaricomycotina</taxon>
        <taxon>Agaricomycetes</taxon>
        <taxon>Cantharellales</taxon>
        <taxon>Botryobasidiaceae</taxon>
        <taxon>Botryobasidium</taxon>
    </lineage>
</organism>
<feature type="transmembrane region" description="Helical" evidence="6">
    <location>
        <begin position="133"/>
        <end position="156"/>
    </location>
</feature>
<dbReference type="AlphaFoldDB" id="A0A067M6F6"/>
<dbReference type="GO" id="GO:0007189">
    <property type="term" value="P:adenylate cyclase-activating G protein-coupled receptor signaling pathway"/>
    <property type="evidence" value="ECO:0007669"/>
    <property type="project" value="TreeGrafter"/>
</dbReference>
<dbReference type="STRING" id="930990.A0A067M6F6"/>
<comment type="subcellular location">
    <subcellularLocation>
        <location evidence="1">Membrane</location>
        <topology evidence="1">Multi-pass membrane protein</topology>
    </subcellularLocation>
</comment>
<keyword evidence="3 6" id="KW-1133">Transmembrane helix</keyword>
<evidence type="ECO:0008006" key="9">
    <source>
        <dbReference type="Google" id="ProtNLM"/>
    </source>
</evidence>
<proteinExistence type="predicted"/>
<evidence type="ECO:0000256" key="5">
    <source>
        <dbReference type="SAM" id="MobiDB-lite"/>
    </source>
</evidence>
<keyword evidence="4 6" id="KW-0472">Membrane</keyword>
<dbReference type="EMBL" id="KL198059">
    <property type="protein sequence ID" value="KDQ11313.1"/>
    <property type="molecule type" value="Genomic_DNA"/>
</dbReference>
<dbReference type="InParanoid" id="A0A067M6F6"/>
<evidence type="ECO:0000256" key="2">
    <source>
        <dbReference type="ARBA" id="ARBA00022692"/>
    </source>
</evidence>
<feature type="compositionally biased region" description="Pro residues" evidence="5">
    <location>
        <begin position="529"/>
        <end position="539"/>
    </location>
</feature>
<evidence type="ECO:0000256" key="1">
    <source>
        <dbReference type="ARBA" id="ARBA00004141"/>
    </source>
</evidence>
<gene>
    <name evidence="7" type="ORF">BOTBODRAFT_57454</name>
</gene>
<dbReference type="GO" id="GO:0005886">
    <property type="term" value="C:plasma membrane"/>
    <property type="evidence" value="ECO:0007669"/>
    <property type="project" value="TreeGrafter"/>
</dbReference>
<dbReference type="GO" id="GO:0004930">
    <property type="term" value="F:G protein-coupled receptor activity"/>
    <property type="evidence" value="ECO:0007669"/>
    <property type="project" value="TreeGrafter"/>
</dbReference>
<feature type="region of interest" description="Disordered" evidence="5">
    <location>
        <begin position="448"/>
        <end position="573"/>
    </location>
</feature>
<feature type="region of interest" description="Disordered" evidence="5">
    <location>
        <begin position="334"/>
        <end position="377"/>
    </location>
</feature>
<feature type="transmembrane region" description="Helical" evidence="6">
    <location>
        <begin position="189"/>
        <end position="209"/>
    </location>
</feature>
<reference evidence="8" key="1">
    <citation type="journal article" date="2014" name="Proc. Natl. Acad. Sci. U.S.A.">
        <title>Extensive sampling of basidiomycete genomes demonstrates inadequacy of the white-rot/brown-rot paradigm for wood decay fungi.</title>
        <authorList>
            <person name="Riley R."/>
            <person name="Salamov A.A."/>
            <person name="Brown D.W."/>
            <person name="Nagy L.G."/>
            <person name="Floudas D."/>
            <person name="Held B.W."/>
            <person name="Levasseur A."/>
            <person name="Lombard V."/>
            <person name="Morin E."/>
            <person name="Otillar R."/>
            <person name="Lindquist E.A."/>
            <person name="Sun H."/>
            <person name="LaButti K.M."/>
            <person name="Schmutz J."/>
            <person name="Jabbour D."/>
            <person name="Luo H."/>
            <person name="Baker S.E."/>
            <person name="Pisabarro A.G."/>
            <person name="Walton J.D."/>
            <person name="Blanchette R.A."/>
            <person name="Henrissat B."/>
            <person name="Martin F."/>
            <person name="Cullen D."/>
            <person name="Hibbett D.S."/>
            <person name="Grigoriev I.V."/>
        </authorList>
    </citation>
    <scope>NUCLEOTIDE SEQUENCE [LARGE SCALE GENOMIC DNA]</scope>
    <source>
        <strain evidence="8">FD-172 SS1</strain>
    </source>
</reference>
<evidence type="ECO:0000256" key="6">
    <source>
        <dbReference type="SAM" id="Phobius"/>
    </source>
</evidence>
<dbReference type="OrthoDB" id="100006at2759"/>
<feature type="transmembrane region" description="Helical" evidence="6">
    <location>
        <begin position="291"/>
        <end position="314"/>
    </location>
</feature>
<dbReference type="HOGENOM" id="CLU_475637_0_0_1"/>
<evidence type="ECO:0000256" key="3">
    <source>
        <dbReference type="ARBA" id="ARBA00022989"/>
    </source>
</evidence>
<feature type="transmembrane region" description="Helical" evidence="6">
    <location>
        <begin position="23"/>
        <end position="48"/>
    </location>
</feature>
<feature type="transmembrane region" description="Helical" evidence="6">
    <location>
        <begin position="259"/>
        <end position="279"/>
    </location>
</feature>
<dbReference type="Proteomes" id="UP000027195">
    <property type="component" value="Unassembled WGS sequence"/>
</dbReference>
<dbReference type="Gene3D" id="1.20.1070.10">
    <property type="entry name" value="Rhodopsin 7-helix transmembrane proteins"/>
    <property type="match status" value="1"/>
</dbReference>
<sequence>MSPPAPAPAPNAVCPAPLSTGQVIGLSFITEAGFMSLCALFILLAYVLRNVLQQRKSPIQSHVDAYMLSLIMADLVQAFGAILNMRWAIEGRVACGTYCSVQGAMKQIGESGAITIHTFLSIFWRWVPPRSKLIPMIIISCIWLYNVLFVIIGTAVHKAADPGGAFYKPAPFWCWIQDDLGERLAGEYLWLWTAALLNITLYLPLYLRLRGFIAADPQRPWVIHFNISGKADDRISSWRLDSSGALREMQCRREAMKMLWYPFAYTVLVLPLSITRWAVLDRTYTVPTAQIPFAASGISLFIFGLSGLVNVLLFRFTRPNILLFGTQAGAGEGRSVGARAGGAGGGHERGGSGNGGSGGSGGSGSGVGSASPRASNIDSKRADLELDLDFDDDEDVGVMERPGSRRRTRSHSHPHPLSFSQSYQPGLRGAHGVKAMRVEMGEMREMGEVGKGGKTTEDGSKAHIHKAPTSSTPPTAPLRLSGAPNAAIQVPPQAAFASLSPQTYSHTQTQTRSLPLPPSLSPSQSVPAFPKPNTSPHPSPNLNLNRSSLPAQPAPTVADTSPHSRVRAGWPDA</sequence>
<feature type="region of interest" description="Disordered" evidence="5">
    <location>
        <begin position="393"/>
        <end position="427"/>
    </location>
</feature>
<dbReference type="PANTHER" id="PTHR23112">
    <property type="entry name" value="G PROTEIN-COUPLED RECEPTOR 157-RELATED"/>
    <property type="match status" value="1"/>
</dbReference>
<feature type="compositionally biased region" description="Polar residues" evidence="5">
    <location>
        <begin position="540"/>
        <end position="550"/>
    </location>
</feature>
<evidence type="ECO:0000313" key="8">
    <source>
        <dbReference type="Proteomes" id="UP000027195"/>
    </source>
</evidence>
<dbReference type="PANTHER" id="PTHR23112:SF37">
    <property type="entry name" value="G PROTEIN-COUPLED RECEPTOR GPR1"/>
    <property type="match status" value="1"/>
</dbReference>
<feature type="compositionally biased region" description="Polar residues" evidence="5">
    <location>
        <begin position="499"/>
        <end position="512"/>
    </location>
</feature>
<feature type="compositionally biased region" description="Basic residues" evidence="5">
    <location>
        <begin position="404"/>
        <end position="414"/>
    </location>
</feature>
<feature type="compositionally biased region" description="Gly residues" evidence="5">
    <location>
        <begin position="334"/>
        <end position="367"/>
    </location>
</feature>
<evidence type="ECO:0000256" key="4">
    <source>
        <dbReference type="ARBA" id="ARBA00023136"/>
    </source>
</evidence>
<name>A0A067M6F6_BOTB1</name>